<accession>A0A538SIU9</accession>
<proteinExistence type="predicted"/>
<dbReference type="Pfam" id="PF13360">
    <property type="entry name" value="PQQ_2"/>
    <property type="match status" value="3"/>
</dbReference>
<gene>
    <name evidence="2" type="ORF">E6K71_00575</name>
</gene>
<evidence type="ECO:0000259" key="1">
    <source>
        <dbReference type="PROSITE" id="PS50853"/>
    </source>
</evidence>
<dbReference type="InterPro" id="IPR002372">
    <property type="entry name" value="PQQ_rpt_dom"/>
</dbReference>
<dbReference type="Gene3D" id="2.60.40.10">
    <property type="entry name" value="Immunoglobulins"/>
    <property type="match status" value="3"/>
</dbReference>
<name>A0A538SIU9_UNCEI</name>
<dbReference type="Gene3D" id="2.40.10.480">
    <property type="match status" value="1"/>
</dbReference>
<reference evidence="2 3" key="1">
    <citation type="journal article" date="2019" name="Nat. Microbiol.">
        <title>Mediterranean grassland soil C-N compound turnover is dependent on rainfall and depth, and is mediated by genomically divergent microorganisms.</title>
        <authorList>
            <person name="Diamond S."/>
            <person name="Andeer P.F."/>
            <person name="Li Z."/>
            <person name="Crits-Christoph A."/>
            <person name="Burstein D."/>
            <person name="Anantharaman K."/>
            <person name="Lane K.R."/>
            <person name="Thomas B.C."/>
            <person name="Pan C."/>
            <person name="Northen T.R."/>
            <person name="Banfield J.F."/>
        </authorList>
    </citation>
    <scope>NUCLEOTIDE SEQUENCE [LARGE SCALE GENOMIC DNA]</scope>
    <source>
        <strain evidence="2">WS_1</strain>
    </source>
</reference>
<dbReference type="SMART" id="SM00635">
    <property type="entry name" value="BID_2"/>
    <property type="match status" value="3"/>
</dbReference>
<feature type="domain" description="Fibronectin type-III" evidence="1">
    <location>
        <begin position="81"/>
        <end position="173"/>
    </location>
</feature>
<dbReference type="PANTHER" id="PTHR34512">
    <property type="entry name" value="CELL SURFACE PROTEIN"/>
    <property type="match status" value="1"/>
</dbReference>
<feature type="non-terminal residue" evidence="2">
    <location>
        <position position="1"/>
    </location>
</feature>
<dbReference type="InterPro" id="IPR003961">
    <property type="entry name" value="FN3_dom"/>
</dbReference>
<sequence>INMTSTTETTPEVVTLTETANASSVFAGSISLANGPANPGDGLLQVANGDTITAEYYDNDDGLGGRGPTTDTAVVDDTPPVISGVSVSNVRFNRATIAWTTDEPADSFVSWGTAPPFPDSLSDSRRVADHSLTLRNLLENTTYLFYVRSTDEAGNTATDDNGTNFYTFTTPPRPPTAPASPEWPTFQNNPPRQGVSPSVFLPPLTLRWSAGRYQNSQWSSPIFADATLFETTWDGHLRARDPYSGTIQWDRKLGVSGARTGTPSFDNGVLYAAFAGQSSDQLYALDATTGDTLWVVDRGVGVDVNPDLPLLATDGLVFGLAFSGEIFAIDEATGTLAWSYQTGDLPWGGVAVSGGVAYAGTIGFSAPKLYALDEFSGALIWSSAVDDTIAMPPLVAQGNVYAGTYSGTMYAFDAATGGLAWQTSSFGLLDFATPAYDGSSIFFGSCGACEIIPGPDEYVGLDATTGAILWRTPVGPVGVSVAYANGLLYGDSWDGNLRVLDPLDGSTVTTYNLNAASTSVPAISDGWVFVQNNNGNIFGFLGQVPVGVLVSPLTQAQDSVPSNVVSYRLSLENIGSSGPDTFDATSTPGPHGWPIAFYQSDGITPLSDTNGDGVPDTGTMAAGAKVDLVATVTVPANVNPGDSELSLLTFTSSNDLTKSKTARAITTVPPPGVSVGPRAYLPLQPGDVAQVPMTARNTGGFPDTVELAASSHNGWTVTLLDAATLAPLQDSDGDGLVDTGVIPGLTATGIVAEIHVPANAPLEIVDRTDVTANSHADPRATAVSSVVIELLGPPSPEWPQFHHDRERSGVGPVPFELPLTQRWTAAEGGNPVRWTSPVIDRHTAYVTDADGNLLALDLGSGEIKWRDSLGSTGCPRFGYCVSGTPLVVYGNLYVTFVTGTGSTMTLFSIDPADGSVNWRVDDSFFPSFFFNGASSTPTAAAGTIYWTNDGSGKMLASNASTGAELWTYQLPDVAYQGPAYSAGMVFSGDGSGDLVGLDAFSGTVIWQARLNGAIVMAPTVSNGILYVGDTSGLMYAFDALSGATRWTSTQLGVLFDSSTPAIAEGKIFVATFDIFTGTMYALDEATGSVVWAYPLPAPVGSSPAYNNGTVFLSSWDGNLYAWDAGTGGLINTWLLAPVGSTSSVALADGYLVVGDESGKITGFSFVGAGEVSSVAPTPSTTTVSVTTGSLFHADAFDRYGNRVGGQSFSWDSQADLGTIVPISLSGDLMVYVAGATAGIDTLQVTGSGHSGTATVNIVPGALDHVDVLPGVASIVAGTTMTFTAQAKDRFGNTISGAGFTWGVSGGIGTIDSAGRFTASTMVGTGTVTAQSGPKTGTSIVEIAPAALEALEVTPSPITVAAGGTLLLNAAGLDRYGNEVSGLSVSWATTLGSVTPTGIGSPTAVLSGGFSAGSGTLSVASGGVSLTVAVTVTPGPANRIDVSPTPATVVAGGTLAFTGTPRDLFGNAISGLALSWSASSSLGTIASTGVLTAATAVGTGTVTVTAGSAAATVSVTIVPAAPARIVVSPTSLSVPAGSTSTLVASLQDTNGNVISAGTLSWSGGLPLSSDGRIVQYSAPTTTGTDTLTVSQGGVSSTVDVTIVAGPASAVAISGSASVA</sequence>
<dbReference type="SMART" id="SM00564">
    <property type="entry name" value="PQQ"/>
    <property type="match status" value="14"/>
</dbReference>
<evidence type="ECO:0000313" key="2">
    <source>
        <dbReference type="EMBL" id="TMQ51299.1"/>
    </source>
</evidence>
<dbReference type="InterPro" id="IPR008964">
    <property type="entry name" value="Invasin/intimin_cell_adhesion"/>
</dbReference>
<dbReference type="Gene3D" id="2.130.10.10">
    <property type="entry name" value="YVTN repeat-like/Quinoprotein amine dehydrogenase"/>
    <property type="match status" value="5"/>
</dbReference>
<dbReference type="GO" id="GO:0046872">
    <property type="term" value="F:metal ion binding"/>
    <property type="evidence" value="ECO:0007669"/>
    <property type="project" value="InterPro"/>
</dbReference>
<dbReference type="SUPFAM" id="SSF49373">
    <property type="entry name" value="Invasin/intimin cell-adhesion fragments"/>
    <property type="match status" value="1"/>
</dbReference>
<dbReference type="InterPro" id="IPR015943">
    <property type="entry name" value="WD40/YVTN_repeat-like_dom_sf"/>
</dbReference>
<dbReference type="InterPro" id="IPR011047">
    <property type="entry name" value="Quinoprotein_ADH-like_sf"/>
</dbReference>
<dbReference type="SMART" id="SM00060">
    <property type="entry name" value="FN3"/>
    <property type="match status" value="1"/>
</dbReference>
<dbReference type="InterPro" id="IPR008963">
    <property type="entry name" value="Purple_acid_Pase-like_N"/>
</dbReference>
<dbReference type="InterPro" id="IPR003343">
    <property type="entry name" value="Big_2"/>
</dbReference>
<protein>
    <recommendedName>
        <fullName evidence="1">Fibronectin type-III domain-containing protein</fullName>
    </recommendedName>
</protein>
<organism evidence="2 3">
    <name type="scientific">Eiseniibacteriota bacterium</name>
    <dbReference type="NCBI Taxonomy" id="2212470"/>
    <lineage>
        <taxon>Bacteria</taxon>
        <taxon>Candidatus Eiseniibacteriota</taxon>
    </lineage>
</organism>
<dbReference type="Proteomes" id="UP000316292">
    <property type="component" value="Unassembled WGS sequence"/>
</dbReference>
<dbReference type="GO" id="GO:0003993">
    <property type="term" value="F:acid phosphatase activity"/>
    <property type="evidence" value="ECO:0007669"/>
    <property type="project" value="InterPro"/>
</dbReference>
<dbReference type="PROSITE" id="PS50853">
    <property type="entry name" value="FN3"/>
    <property type="match status" value="1"/>
</dbReference>
<dbReference type="InterPro" id="IPR013783">
    <property type="entry name" value="Ig-like_fold"/>
</dbReference>
<evidence type="ECO:0000313" key="3">
    <source>
        <dbReference type="Proteomes" id="UP000316292"/>
    </source>
</evidence>
<dbReference type="PANTHER" id="PTHR34512:SF30">
    <property type="entry name" value="OUTER MEMBRANE PROTEIN ASSEMBLY FACTOR BAMB"/>
    <property type="match status" value="1"/>
</dbReference>
<feature type="non-terminal residue" evidence="2">
    <location>
        <position position="1618"/>
    </location>
</feature>
<dbReference type="CDD" id="cd00063">
    <property type="entry name" value="FN3"/>
    <property type="match status" value="1"/>
</dbReference>
<comment type="caution">
    <text evidence="2">The sequence shown here is derived from an EMBL/GenBank/DDBJ whole genome shotgun (WGS) entry which is preliminary data.</text>
</comment>
<dbReference type="InterPro" id="IPR018391">
    <property type="entry name" value="PQQ_b-propeller_rpt"/>
</dbReference>
<dbReference type="EMBL" id="VBOR01000015">
    <property type="protein sequence ID" value="TMQ51299.1"/>
    <property type="molecule type" value="Genomic_DNA"/>
</dbReference>
<dbReference type="SUPFAM" id="SSF50998">
    <property type="entry name" value="Quinoprotein alcohol dehydrogenase-like"/>
    <property type="match status" value="4"/>
</dbReference>
<dbReference type="SUPFAM" id="SSF49363">
    <property type="entry name" value="Purple acid phosphatase, N-terminal domain"/>
    <property type="match status" value="1"/>
</dbReference>